<gene>
    <name evidence="2" type="ORF">JOC47_002894</name>
</gene>
<keyword evidence="1" id="KW-0175">Coiled coil</keyword>
<dbReference type="GO" id="GO:0016301">
    <property type="term" value="F:kinase activity"/>
    <property type="evidence" value="ECO:0007669"/>
    <property type="project" value="UniProtKB-KW"/>
</dbReference>
<feature type="coiled-coil region" evidence="1">
    <location>
        <begin position="305"/>
        <end position="339"/>
    </location>
</feature>
<comment type="caution">
    <text evidence="2">The sequence shown here is derived from an EMBL/GenBank/DDBJ whole genome shotgun (WGS) entry which is preliminary data.</text>
</comment>
<dbReference type="Gene3D" id="3.40.50.300">
    <property type="entry name" value="P-loop containing nucleotide triphosphate hydrolases"/>
    <property type="match status" value="2"/>
</dbReference>
<evidence type="ECO:0000256" key="1">
    <source>
        <dbReference type="SAM" id="Coils"/>
    </source>
</evidence>
<dbReference type="RefSeq" id="WP_204702998.1">
    <property type="nucleotide sequence ID" value="NZ_JAFBDQ010000022.1"/>
</dbReference>
<accession>A0A938XV07</accession>
<name>A0A938XV07_9FIRM</name>
<dbReference type="AlphaFoldDB" id="A0A938XV07"/>
<dbReference type="EMBL" id="JAFBDQ010000022">
    <property type="protein sequence ID" value="MBM7558025.1"/>
    <property type="molecule type" value="Genomic_DNA"/>
</dbReference>
<dbReference type="InterPro" id="IPR027417">
    <property type="entry name" value="P-loop_NTPase"/>
</dbReference>
<keyword evidence="3" id="KW-1185">Reference proteome</keyword>
<organism evidence="2 3">
    <name type="scientific">Halanaerobacter jeridensis</name>
    <dbReference type="NCBI Taxonomy" id="706427"/>
    <lineage>
        <taxon>Bacteria</taxon>
        <taxon>Bacillati</taxon>
        <taxon>Bacillota</taxon>
        <taxon>Clostridia</taxon>
        <taxon>Halanaerobiales</taxon>
        <taxon>Halobacteroidaceae</taxon>
        <taxon>Halanaerobacter</taxon>
    </lineage>
</organism>
<keyword evidence="2" id="KW-0808">Transferase</keyword>
<dbReference type="Proteomes" id="UP000774000">
    <property type="component" value="Unassembled WGS sequence"/>
</dbReference>
<evidence type="ECO:0000313" key="2">
    <source>
        <dbReference type="EMBL" id="MBM7558025.1"/>
    </source>
</evidence>
<reference evidence="2" key="1">
    <citation type="submission" date="2021-01" db="EMBL/GenBank/DDBJ databases">
        <title>Genomic Encyclopedia of Type Strains, Phase IV (KMG-IV): sequencing the most valuable type-strain genomes for metagenomic binning, comparative biology and taxonomic classification.</title>
        <authorList>
            <person name="Goeker M."/>
        </authorList>
    </citation>
    <scope>NUCLEOTIDE SEQUENCE</scope>
    <source>
        <strain evidence="2">DSM 23230</strain>
    </source>
</reference>
<sequence>MSSSDKIKNYFPGGNTCRGFYSFYEYLPYNAERIFVIKGGPGTGKSTFMKNIAEEFLNEGYQIEYHWCSSDNDSLDGIVISDLKVALLDGTAPHMVDPRNPGAVDEIVNLGRYWDRDILNQHKDQIVTLNQTIWKCFDSAYGFLEEAKLVHDRWEEYYLEGMDFQKANLKVETLRKNIFAGHKLAEKIGNHRHLFGSAFTPKGAVDYFSNITADCEKRYVIKGKPGTGKSTVAKKIAQSALERGLDVNYFHCSFDPDSIDMIVIPKLKLSLVDGTPPHIVNPNRTGDEVVDMLECVKQSEIKRKKEQIEINRARYHDLMKQALKELQQAKKLHDQLEEYYIEAMDFSKIDQRCEEIKEEIKKRI</sequence>
<proteinExistence type="predicted"/>
<keyword evidence="2" id="KW-0418">Kinase</keyword>
<evidence type="ECO:0000313" key="3">
    <source>
        <dbReference type="Proteomes" id="UP000774000"/>
    </source>
</evidence>
<protein>
    <submittedName>
        <fullName evidence="2">Adenylate kinase family enzyme</fullName>
    </submittedName>
</protein>
<dbReference type="SUPFAM" id="SSF52540">
    <property type="entry name" value="P-loop containing nucleoside triphosphate hydrolases"/>
    <property type="match status" value="2"/>
</dbReference>